<gene>
    <name evidence="2" type="ORF">SFRA_030825</name>
</gene>
<evidence type="ECO:0000313" key="3">
    <source>
        <dbReference type="Proteomes" id="UP000028058"/>
    </source>
</evidence>
<dbReference type="EMBL" id="JNAD02000021">
    <property type="protein sequence ID" value="RKM90857.1"/>
    <property type="molecule type" value="Genomic_DNA"/>
</dbReference>
<proteinExistence type="predicted"/>
<dbReference type="Proteomes" id="UP000028058">
    <property type="component" value="Unassembled WGS sequence"/>
</dbReference>
<dbReference type="AlphaFoldDB" id="A0A3R7F438"/>
<reference evidence="2 3" key="1">
    <citation type="journal article" date="2014" name="Genome Announc.">
        <title>Draft Genome Sequence of Streptomyces fradiae ATCC 19609, a Strain Highly Sensitive to Antibiotics.</title>
        <authorList>
            <person name="Bekker O.B."/>
            <person name="Klimina K.M."/>
            <person name="Vatlin A.A."/>
            <person name="Zakharevich N.V."/>
            <person name="Kasianov A.S."/>
            <person name="Danilenko V.N."/>
        </authorList>
    </citation>
    <scope>NUCLEOTIDE SEQUENCE [LARGE SCALE GENOMIC DNA]</scope>
    <source>
        <strain evidence="2 3">ATCC 19609</strain>
    </source>
</reference>
<comment type="caution">
    <text evidence="2">The sequence shown here is derived from an EMBL/GenBank/DDBJ whole genome shotgun (WGS) entry which is preliminary data.</text>
</comment>
<organism evidence="2 3">
    <name type="scientific">Streptomyces xinghaiensis</name>
    <dbReference type="NCBI Taxonomy" id="1038928"/>
    <lineage>
        <taxon>Bacteria</taxon>
        <taxon>Bacillati</taxon>
        <taxon>Actinomycetota</taxon>
        <taxon>Actinomycetes</taxon>
        <taxon>Kitasatosporales</taxon>
        <taxon>Streptomycetaceae</taxon>
        <taxon>Streptomyces</taxon>
    </lineage>
</organism>
<accession>A0A3R7F438</accession>
<keyword evidence="3" id="KW-1185">Reference proteome</keyword>
<protein>
    <submittedName>
        <fullName evidence="2">Uncharacterized protein</fullName>
    </submittedName>
</protein>
<name>A0A3R7F438_9ACTN</name>
<evidence type="ECO:0000313" key="2">
    <source>
        <dbReference type="EMBL" id="RKM90857.1"/>
    </source>
</evidence>
<feature type="region of interest" description="Disordered" evidence="1">
    <location>
        <begin position="49"/>
        <end position="80"/>
    </location>
</feature>
<sequence>MSAQESAEAPEVGTLARDVQGDRVGVVVDRMGGHVWLRPRKGGREWTVPVGGVEPFNEPADDLSARVAEANKQSRDRGLL</sequence>
<evidence type="ECO:0000256" key="1">
    <source>
        <dbReference type="SAM" id="MobiDB-lite"/>
    </source>
</evidence>